<proteinExistence type="predicted"/>
<dbReference type="STRING" id="270351.Maq22A_c22160"/>
<gene>
    <name evidence="1" type="ORF">Maq22A_c22160</name>
</gene>
<dbReference type="AlphaFoldDB" id="A0A0C6FQ45"/>
<accession>A0A0C6FQ45</accession>
<name>A0A0C6FQ45_9HYPH</name>
<reference evidence="1 2" key="1">
    <citation type="journal article" date="2015" name="Genome Announc.">
        <title>Complete Genome Sequence of Methylobacterium aquaticum Strain 22A, Isolated from Racomitrium japonicum Moss.</title>
        <authorList>
            <person name="Tani A."/>
            <person name="Ogura Y."/>
            <person name="Hayashi T."/>
            <person name="Kimbara K."/>
        </authorList>
    </citation>
    <scope>NUCLEOTIDE SEQUENCE [LARGE SCALE GENOMIC DNA]</scope>
    <source>
        <strain evidence="1 2">MA-22A</strain>
    </source>
</reference>
<dbReference type="Proteomes" id="UP000061432">
    <property type="component" value="Chromosome"/>
</dbReference>
<evidence type="ECO:0000313" key="2">
    <source>
        <dbReference type="Proteomes" id="UP000061432"/>
    </source>
</evidence>
<organism evidence="1 2">
    <name type="scientific">Methylobacterium aquaticum</name>
    <dbReference type="NCBI Taxonomy" id="270351"/>
    <lineage>
        <taxon>Bacteria</taxon>
        <taxon>Pseudomonadati</taxon>
        <taxon>Pseudomonadota</taxon>
        <taxon>Alphaproteobacteria</taxon>
        <taxon>Hyphomicrobiales</taxon>
        <taxon>Methylobacteriaceae</taxon>
        <taxon>Methylobacterium</taxon>
    </lineage>
</organism>
<reference evidence="2" key="2">
    <citation type="submission" date="2015-01" db="EMBL/GenBank/DDBJ databases">
        <title>Complete genome sequence of Methylobacterium aquaticum strain 22A.</title>
        <authorList>
            <person name="Tani A."/>
            <person name="Ogura Y."/>
            <person name="Hayashi T."/>
        </authorList>
    </citation>
    <scope>NUCLEOTIDE SEQUENCE [LARGE SCALE GENOMIC DNA]</scope>
    <source>
        <strain evidence="2">MA-22A</strain>
    </source>
</reference>
<dbReference type="KEGG" id="maqu:Maq22A_c22160"/>
<protein>
    <submittedName>
        <fullName evidence="1">Uncharacterized protein</fullName>
    </submittedName>
</protein>
<dbReference type="EMBL" id="AP014704">
    <property type="protein sequence ID" value="BAQ47419.1"/>
    <property type="molecule type" value="Genomic_DNA"/>
</dbReference>
<evidence type="ECO:0000313" key="1">
    <source>
        <dbReference type="EMBL" id="BAQ47419.1"/>
    </source>
</evidence>
<dbReference type="RefSeq" id="WP_145984688.1">
    <property type="nucleotide sequence ID" value="NZ_AP014704.1"/>
</dbReference>
<sequence length="163" mass="19328">MKKFIENSDLNEDMSPQMEWMSANSFDGVLFIESPGKDDFNKIVDSFCEKPKSFEIAHCQFKGDFSYGRVDNSDDAFREFFDCGHEEVFINIIFQYENAVVWIPSEHKFYTLFARRTTMKRHLVMDIKKMRQVAISFSRESYFTAMDRKYISDAIKKYFTVTD</sequence>
<dbReference type="PATRIC" id="fig|270351.10.peg.4274"/>